<keyword evidence="3" id="KW-1185">Reference proteome</keyword>
<evidence type="ECO:0000313" key="2">
    <source>
        <dbReference type="EMBL" id="GGD65948.1"/>
    </source>
</evidence>
<organism evidence="2 3">
    <name type="scientific">Lacimicrobium alkaliphilum</name>
    <dbReference type="NCBI Taxonomy" id="1526571"/>
    <lineage>
        <taxon>Bacteria</taxon>
        <taxon>Pseudomonadati</taxon>
        <taxon>Pseudomonadota</taxon>
        <taxon>Gammaproteobacteria</taxon>
        <taxon>Alteromonadales</taxon>
        <taxon>Alteromonadaceae</taxon>
        <taxon>Lacimicrobium</taxon>
    </lineage>
</organism>
<sequence>MEKFARLTLRFILAWLTTFTFASIAHSQMVLSGLEQQGIVIPPFERLQMTLSDWWGLLPGYGAVIAVGMLIALCFGGWVCKKTGTPGGLLYPVAGALAMLSIVMAMQPIMDITLIAGARSNTGLALQALSGLIGGWAFYALRKKPKLHFD</sequence>
<evidence type="ECO:0000313" key="3">
    <source>
        <dbReference type="Proteomes" id="UP000614272"/>
    </source>
</evidence>
<name>A0ABQ1RF49_9ALTE</name>
<feature type="transmembrane region" description="Helical" evidence="1">
    <location>
        <begin position="54"/>
        <end position="77"/>
    </location>
</feature>
<feature type="transmembrane region" description="Helical" evidence="1">
    <location>
        <begin position="122"/>
        <end position="141"/>
    </location>
</feature>
<comment type="caution">
    <text evidence="2">The sequence shown here is derived from an EMBL/GenBank/DDBJ whole genome shotgun (WGS) entry which is preliminary data.</text>
</comment>
<accession>A0ABQ1RF49</accession>
<dbReference type="Proteomes" id="UP000614272">
    <property type="component" value="Unassembled WGS sequence"/>
</dbReference>
<feature type="transmembrane region" description="Helical" evidence="1">
    <location>
        <begin position="89"/>
        <end position="110"/>
    </location>
</feature>
<keyword evidence="1" id="KW-0472">Membrane</keyword>
<dbReference type="EMBL" id="BMGJ01000007">
    <property type="protein sequence ID" value="GGD65948.1"/>
    <property type="molecule type" value="Genomic_DNA"/>
</dbReference>
<dbReference type="RefSeq" id="WP_099034455.1">
    <property type="nucleotide sequence ID" value="NZ_BMGJ01000007.1"/>
</dbReference>
<keyword evidence="1" id="KW-1133">Transmembrane helix</keyword>
<gene>
    <name evidence="2" type="ORF">GCM10011357_21470</name>
</gene>
<reference evidence="3" key="1">
    <citation type="journal article" date="2019" name="Int. J. Syst. Evol. Microbiol.">
        <title>The Global Catalogue of Microorganisms (GCM) 10K type strain sequencing project: providing services to taxonomists for standard genome sequencing and annotation.</title>
        <authorList>
            <consortium name="The Broad Institute Genomics Platform"/>
            <consortium name="The Broad Institute Genome Sequencing Center for Infectious Disease"/>
            <person name="Wu L."/>
            <person name="Ma J."/>
        </authorList>
    </citation>
    <scope>NUCLEOTIDE SEQUENCE [LARGE SCALE GENOMIC DNA]</scope>
    <source>
        <strain evidence="3">CGMCC 1.12923</strain>
    </source>
</reference>
<protein>
    <submittedName>
        <fullName evidence="2">Uncharacterized protein</fullName>
    </submittedName>
</protein>
<proteinExistence type="predicted"/>
<keyword evidence="1" id="KW-0812">Transmembrane</keyword>
<evidence type="ECO:0000256" key="1">
    <source>
        <dbReference type="SAM" id="Phobius"/>
    </source>
</evidence>